<dbReference type="CDD" id="cd00593">
    <property type="entry name" value="RIBOc"/>
    <property type="match status" value="1"/>
</dbReference>
<dbReference type="GO" id="GO:0006364">
    <property type="term" value="P:rRNA processing"/>
    <property type="evidence" value="ECO:0007669"/>
    <property type="project" value="TreeGrafter"/>
</dbReference>
<dbReference type="GO" id="GO:0005654">
    <property type="term" value="C:nucleoplasm"/>
    <property type="evidence" value="ECO:0007669"/>
    <property type="project" value="TreeGrafter"/>
</dbReference>
<dbReference type="EMBL" id="KN847521">
    <property type="protein sequence ID" value="KIV95213.1"/>
    <property type="molecule type" value="Genomic_DNA"/>
</dbReference>
<dbReference type="VEuPathDB" id="FungiDB:PV10_02892"/>
<evidence type="ECO:0000313" key="5">
    <source>
        <dbReference type="Proteomes" id="UP000054302"/>
    </source>
</evidence>
<dbReference type="STRING" id="212818.A0A0D2A899"/>
<dbReference type="SMART" id="SM00535">
    <property type="entry name" value="RIBOc"/>
    <property type="match status" value="1"/>
</dbReference>
<evidence type="ECO:0000256" key="1">
    <source>
        <dbReference type="ARBA" id="ARBA00022884"/>
    </source>
</evidence>
<evidence type="ECO:0000313" key="4">
    <source>
        <dbReference type="EMBL" id="KIV95213.1"/>
    </source>
</evidence>
<evidence type="ECO:0000256" key="2">
    <source>
        <dbReference type="SAM" id="MobiDB-lite"/>
    </source>
</evidence>
<dbReference type="InterPro" id="IPR000999">
    <property type="entry name" value="RNase_III_dom"/>
</dbReference>
<dbReference type="GO" id="GO:0006369">
    <property type="term" value="P:termination of RNA polymerase II transcription"/>
    <property type="evidence" value="ECO:0007669"/>
    <property type="project" value="TreeGrafter"/>
</dbReference>
<dbReference type="PANTHER" id="PTHR11207:SF0">
    <property type="entry name" value="RIBONUCLEASE 3"/>
    <property type="match status" value="1"/>
</dbReference>
<dbReference type="InterPro" id="IPR036389">
    <property type="entry name" value="RNase_III_sf"/>
</dbReference>
<dbReference type="Gene3D" id="3.30.160.20">
    <property type="match status" value="1"/>
</dbReference>
<organism evidence="4 5">
    <name type="scientific">Exophiala mesophila</name>
    <name type="common">Black yeast-like fungus</name>
    <dbReference type="NCBI Taxonomy" id="212818"/>
    <lineage>
        <taxon>Eukaryota</taxon>
        <taxon>Fungi</taxon>
        <taxon>Dikarya</taxon>
        <taxon>Ascomycota</taxon>
        <taxon>Pezizomycotina</taxon>
        <taxon>Eurotiomycetes</taxon>
        <taxon>Chaetothyriomycetidae</taxon>
        <taxon>Chaetothyriales</taxon>
        <taxon>Herpotrichiellaceae</taxon>
        <taxon>Exophiala</taxon>
    </lineage>
</organism>
<dbReference type="GO" id="GO:0034475">
    <property type="term" value="P:U4 snRNA 3'-end processing"/>
    <property type="evidence" value="ECO:0007669"/>
    <property type="project" value="TreeGrafter"/>
</dbReference>
<dbReference type="Gene3D" id="1.10.1520.10">
    <property type="entry name" value="Ribonuclease III domain"/>
    <property type="match status" value="1"/>
</dbReference>
<keyword evidence="1" id="KW-0694">RNA-binding</keyword>
<dbReference type="OrthoDB" id="2392202at2759"/>
<dbReference type="AlphaFoldDB" id="A0A0D2A899"/>
<feature type="region of interest" description="Disordered" evidence="2">
    <location>
        <begin position="1"/>
        <end position="32"/>
    </location>
</feature>
<accession>A0A0D2A899</accession>
<dbReference type="Pfam" id="PF00636">
    <property type="entry name" value="Ribonuclease_3"/>
    <property type="match status" value="1"/>
</dbReference>
<proteinExistence type="predicted"/>
<sequence>MGDFDRKRSHNGLVDQHHKKKPRFENPKNHIHSQPFSIPVLQHLATPGKSLPTPPEIDQKYADRVFTHISTVSTHLDNQSSVSYDDLEFIGDAYIEVIASNLIYQRFSSLPTGRKSQLRESLVKNETLARFTEGYGWDKKIKGGKQIQHDSPHAWIKIKGDVFEAFVAAAVLSHPSYTEGLVAIEPWLHALWRPITDALAASNPSTPSSQHKVELAKKISGKGVKIDYIDEKKPVIHKGKGVETYYVGAYLTGWGWENRFLGSGKGLSRKAAGQEAAAAALANTSLIDEIVEKKNAMTVQVKEE</sequence>
<dbReference type="GO" id="GO:0004525">
    <property type="term" value="F:ribonuclease III activity"/>
    <property type="evidence" value="ECO:0007669"/>
    <property type="project" value="InterPro"/>
</dbReference>
<keyword evidence="5" id="KW-1185">Reference proteome</keyword>
<dbReference type="RefSeq" id="XP_016226787.1">
    <property type="nucleotide sequence ID" value="XM_016367269.1"/>
</dbReference>
<feature type="domain" description="RNase III" evidence="3">
    <location>
        <begin position="58"/>
        <end position="175"/>
    </location>
</feature>
<protein>
    <recommendedName>
        <fullName evidence="3">RNase III domain-containing protein</fullName>
    </recommendedName>
</protein>
<dbReference type="GO" id="GO:0003723">
    <property type="term" value="F:RNA binding"/>
    <property type="evidence" value="ECO:0007669"/>
    <property type="project" value="UniProtKB-KW"/>
</dbReference>
<dbReference type="Proteomes" id="UP000054302">
    <property type="component" value="Unassembled WGS sequence"/>
</dbReference>
<dbReference type="PROSITE" id="PS50142">
    <property type="entry name" value="RNASE_3_2"/>
    <property type="match status" value="1"/>
</dbReference>
<dbReference type="SUPFAM" id="SSF54768">
    <property type="entry name" value="dsRNA-binding domain-like"/>
    <property type="match status" value="1"/>
</dbReference>
<dbReference type="SUPFAM" id="SSF69065">
    <property type="entry name" value="RNase III domain-like"/>
    <property type="match status" value="1"/>
</dbReference>
<name>A0A0D2A899_EXOME</name>
<evidence type="ECO:0000259" key="3">
    <source>
        <dbReference type="PROSITE" id="PS50142"/>
    </source>
</evidence>
<dbReference type="OMA" id="QADMFEA"/>
<dbReference type="GeneID" id="27320737"/>
<dbReference type="PANTHER" id="PTHR11207">
    <property type="entry name" value="RIBONUCLEASE III"/>
    <property type="match status" value="1"/>
</dbReference>
<reference evidence="4 5" key="1">
    <citation type="submission" date="2015-01" db="EMBL/GenBank/DDBJ databases">
        <title>The Genome Sequence of Exophiala mesophila CBS40295.</title>
        <authorList>
            <consortium name="The Broad Institute Genomics Platform"/>
            <person name="Cuomo C."/>
            <person name="de Hoog S."/>
            <person name="Gorbushina A."/>
            <person name="Stielow B."/>
            <person name="Teixiera M."/>
            <person name="Abouelleil A."/>
            <person name="Chapman S.B."/>
            <person name="Priest M."/>
            <person name="Young S.K."/>
            <person name="Wortman J."/>
            <person name="Nusbaum C."/>
            <person name="Birren B."/>
        </authorList>
    </citation>
    <scope>NUCLEOTIDE SEQUENCE [LARGE SCALE GENOMIC DNA]</scope>
    <source>
        <strain evidence="4 5">CBS 40295</strain>
    </source>
</reference>
<dbReference type="HOGENOM" id="CLU_048162_0_0_1"/>
<gene>
    <name evidence="4" type="ORF">PV10_02892</name>
</gene>